<accession>A0A7S4QYZ4</accession>
<evidence type="ECO:0000256" key="1">
    <source>
        <dbReference type="SAM" id="MobiDB-lite"/>
    </source>
</evidence>
<organism evidence="2">
    <name type="scientific">Alexandrium monilatum</name>
    <dbReference type="NCBI Taxonomy" id="311494"/>
    <lineage>
        <taxon>Eukaryota</taxon>
        <taxon>Sar</taxon>
        <taxon>Alveolata</taxon>
        <taxon>Dinophyceae</taxon>
        <taxon>Gonyaulacales</taxon>
        <taxon>Pyrocystaceae</taxon>
        <taxon>Alexandrium</taxon>
    </lineage>
</organism>
<dbReference type="AlphaFoldDB" id="A0A7S4QYZ4"/>
<dbReference type="InterPro" id="IPR036770">
    <property type="entry name" value="Ankyrin_rpt-contain_sf"/>
</dbReference>
<dbReference type="SUPFAM" id="SSF48403">
    <property type="entry name" value="Ankyrin repeat"/>
    <property type="match status" value="1"/>
</dbReference>
<feature type="compositionally biased region" description="Pro residues" evidence="1">
    <location>
        <begin position="48"/>
        <end position="58"/>
    </location>
</feature>
<reference evidence="2" key="1">
    <citation type="submission" date="2021-01" db="EMBL/GenBank/DDBJ databases">
        <authorList>
            <person name="Corre E."/>
            <person name="Pelletier E."/>
            <person name="Niang G."/>
            <person name="Scheremetjew M."/>
            <person name="Finn R."/>
            <person name="Kale V."/>
            <person name="Holt S."/>
            <person name="Cochrane G."/>
            <person name="Meng A."/>
            <person name="Brown T."/>
            <person name="Cohen L."/>
        </authorList>
    </citation>
    <scope>NUCLEOTIDE SEQUENCE</scope>
    <source>
        <strain evidence="2">CCMP3105</strain>
    </source>
</reference>
<feature type="region of interest" description="Disordered" evidence="1">
    <location>
        <begin position="1"/>
        <end position="106"/>
    </location>
</feature>
<gene>
    <name evidence="2" type="ORF">AMON00008_LOCUS26753</name>
</gene>
<proteinExistence type="predicted"/>
<evidence type="ECO:0000313" key="2">
    <source>
        <dbReference type="EMBL" id="CAE4596194.1"/>
    </source>
</evidence>
<sequence length="325" mass="34644">MAAGVPPNCFERITGVRDPATPGFMTPPTTPRHQGSQRPDRRTLATPPATPQQRPPPQHSADRCRERCGTPPPALRRPMLVTPPSSPCGGRGGRTTPPPTRKAAGRPPLLRALQANSIQMAQRVLKADPDAAAGLSWDDSMREPPLCAAVRLKCGAELVQLLMEHGADPRLVNREGRAPLNLLVECWRPVEVNTLMDFPELGIHRVAPPSGEARCLKNVLAVAGVFARFGVDPGSPDATGLSPLGLAEAVGSTALVTYWHHLQALKVMRVLRRSLASGHGDLAVLPSCLLAKLEAFLNHGTASLQCLEEAGPLPGLADKPKLILV</sequence>
<name>A0A7S4QYZ4_9DINO</name>
<dbReference type="Gene3D" id="1.25.40.20">
    <property type="entry name" value="Ankyrin repeat-containing domain"/>
    <property type="match status" value="1"/>
</dbReference>
<dbReference type="EMBL" id="HBNR01038697">
    <property type="protein sequence ID" value="CAE4596194.1"/>
    <property type="molecule type" value="Transcribed_RNA"/>
</dbReference>
<protein>
    <submittedName>
        <fullName evidence="2">Uncharacterized protein</fullName>
    </submittedName>
</protein>